<keyword evidence="3" id="KW-1185">Reference proteome</keyword>
<comment type="caution">
    <text evidence="2">The sequence shown here is derived from an EMBL/GenBank/DDBJ whole genome shotgun (WGS) entry which is preliminary data.</text>
</comment>
<feature type="region of interest" description="Disordered" evidence="1">
    <location>
        <begin position="60"/>
        <end position="88"/>
    </location>
</feature>
<sequence length="88" mass="9734">MVSRVQTDSEAAANLGDLMKSEVSVVFLFFFLSYLQRNVELTREKRSVCAATSNYLEGGNSVASQCESTRPWRESGSHGETSSQFPGY</sequence>
<proteinExistence type="predicted"/>
<gene>
    <name evidence="2" type="ORF">RRG08_032379</name>
</gene>
<reference evidence="2" key="1">
    <citation type="journal article" date="2023" name="G3 (Bethesda)">
        <title>A reference genome for the long-term kleptoplast-retaining sea slug Elysia crispata morphotype clarki.</title>
        <authorList>
            <person name="Eastman K.E."/>
            <person name="Pendleton A.L."/>
            <person name="Shaikh M.A."/>
            <person name="Suttiyut T."/>
            <person name="Ogas R."/>
            <person name="Tomko P."/>
            <person name="Gavelis G."/>
            <person name="Widhalm J.R."/>
            <person name="Wisecaver J.H."/>
        </authorList>
    </citation>
    <scope>NUCLEOTIDE SEQUENCE</scope>
    <source>
        <strain evidence="2">ECLA1</strain>
    </source>
</reference>
<dbReference type="EMBL" id="JAWDGP010001865">
    <property type="protein sequence ID" value="KAK3787423.1"/>
    <property type="molecule type" value="Genomic_DNA"/>
</dbReference>
<accession>A0AAE1DZL4</accession>
<evidence type="ECO:0000313" key="3">
    <source>
        <dbReference type="Proteomes" id="UP001283361"/>
    </source>
</evidence>
<organism evidence="2 3">
    <name type="scientific">Elysia crispata</name>
    <name type="common">lettuce slug</name>
    <dbReference type="NCBI Taxonomy" id="231223"/>
    <lineage>
        <taxon>Eukaryota</taxon>
        <taxon>Metazoa</taxon>
        <taxon>Spiralia</taxon>
        <taxon>Lophotrochozoa</taxon>
        <taxon>Mollusca</taxon>
        <taxon>Gastropoda</taxon>
        <taxon>Heterobranchia</taxon>
        <taxon>Euthyneura</taxon>
        <taxon>Panpulmonata</taxon>
        <taxon>Sacoglossa</taxon>
        <taxon>Placobranchoidea</taxon>
        <taxon>Plakobranchidae</taxon>
        <taxon>Elysia</taxon>
    </lineage>
</organism>
<evidence type="ECO:0000313" key="2">
    <source>
        <dbReference type="EMBL" id="KAK3787423.1"/>
    </source>
</evidence>
<feature type="compositionally biased region" description="Polar residues" evidence="1">
    <location>
        <begin position="78"/>
        <end position="88"/>
    </location>
</feature>
<protein>
    <submittedName>
        <fullName evidence="2">Uncharacterized protein</fullName>
    </submittedName>
</protein>
<name>A0AAE1DZL4_9GAST</name>
<dbReference type="AlphaFoldDB" id="A0AAE1DZL4"/>
<dbReference type="Proteomes" id="UP001283361">
    <property type="component" value="Unassembled WGS sequence"/>
</dbReference>
<evidence type="ECO:0000256" key="1">
    <source>
        <dbReference type="SAM" id="MobiDB-lite"/>
    </source>
</evidence>